<evidence type="ECO:0000256" key="2">
    <source>
        <dbReference type="SAM" id="SignalP"/>
    </source>
</evidence>
<name>A0A5S6QR74_TRIMR</name>
<evidence type="ECO:0000256" key="1">
    <source>
        <dbReference type="SAM" id="MobiDB-lite"/>
    </source>
</evidence>
<evidence type="ECO:0000313" key="4">
    <source>
        <dbReference type="WBParaSite" id="TMUE_2000009659.1"/>
    </source>
</evidence>
<accession>A0A5S6QR74</accession>
<organism evidence="3 4">
    <name type="scientific">Trichuris muris</name>
    <name type="common">Mouse whipworm</name>
    <dbReference type="NCBI Taxonomy" id="70415"/>
    <lineage>
        <taxon>Eukaryota</taxon>
        <taxon>Metazoa</taxon>
        <taxon>Ecdysozoa</taxon>
        <taxon>Nematoda</taxon>
        <taxon>Enoplea</taxon>
        <taxon>Dorylaimia</taxon>
        <taxon>Trichinellida</taxon>
        <taxon>Trichuridae</taxon>
        <taxon>Trichuris</taxon>
    </lineage>
</organism>
<dbReference type="Proteomes" id="UP000046395">
    <property type="component" value="Unassembled WGS sequence"/>
</dbReference>
<feature type="chain" id="PRO_5024401171" evidence="2">
    <location>
        <begin position="19"/>
        <end position="100"/>
    </location>
</feature>
<reference evidence="4" key="1">
    <citation type="submission" date="2019-12" db="UniProtKB">
        <authorList>
            <consortium name="WormBaseParasite"/>
        </authorList>
    </citation>
    <scope>IDENTIFICATION</scope>
</reference>
<dbReference type="WBParaSite" id="TMUE_2000009659.1">
    <property type="protein sequence ID" value="TMUE_2000009659.1"/>
    <property type="gene ID" value="WBGene00300676"/>
</dbReference>
<dbReference type="AlphaFoldDB" id="A0A5S6QR74"/>
<feature type="region of interest" description="Disordered" evidence="1">
    <location>
        <begin position="16"/>
        <end position="54"/>
    </location>
</feature>
<protein>
    <submittedName>
        <fullName evidence="4">Uncharacterized protein</fullName>
    </submittedName>
</protein>
<feature type="signal peptide" evidence="2">
    <location>
        <begin position="1"/>
        <end position="18"/>
    </location>
</feature>
<sequence length="100" mass="11214">MSLLTLLLIVLTCAKTKSRKGRGQSWSTENESGDQAVHSALQQQGTQREKKKNQGELIDAIKKGVLIDPRNPDYATVQIKSTVFEFEEGGEKKKIKRDQL</sequence>
<keyword evidence="2" id="KW-0732">Signal</keyword>
<evidence type="ECO:0000313" key="3">
    <source>
        <dbReference type="Proteomes" id="UP000046395"/>
    </source>
</evidence>
<keyword evidence="3" id="KW-1185">Reference proteome</keyword>
<proteinExistence type="predicted"/>